<evidence type="ECO:0000313" key="2">
    <source>
        <dbReference type="Proteomes" id="UP001159363"/>
    </source>
</evidence>
<dbReference type="EMBL" id="JARBHB010000003">
    <property type="protein sequence ID" value="KAJ8890286.1"/>
    <property type="molecule type" value="Genomic_DNA"/>
</dbReference>
<dbReference type="Proteomes" id="UP001159363">
    <property type="component" value="Chromosome 3"/>
</dbReference>
<proteinExistence type="predicted"/>
<accession>A0ABQ9I1P0</accession>
<keyword evidence="2" id="KW-1185">Reference proteome</keyword>
<organism evidence="1 2">
    <name type="scientific">Dryococelus australis</name>
    <dbReference type="NCBI Taxonomy" id="614101"/>
    <lineage>
        <taxon>Eukaryota</taxon>
        <taxon>Metazoa</taxon>
        <taxon>Ecdysozoa</taxon>
        <taxon>Arthropoda</taxon>
        <taxon>Hexapoda</taxon>
        <taxon>Insecta</taxon>
        <taxon>Pterygota</taxon>
        <taxon>Neoptera</taxon>
        <taxon>Polyneoptera</taxon>
        <taxon>Phasmatodea</taxon>
        <taxon>Verophasmatodea</taxon>
        <taxon>Anareolatae</taxon>
        <taxon>Phasmatidae</taxon>
        <taxon>Eurycanthinae</taxon>
        <taxon>Dryococelus</taxon>
    </lineage>
</organism>
<gene>
    <name evidence="1" type="ORF">PR048_009794</name>
</gene>
<protein>
    <submittedName>
        <fullName evidence="1">Uncharacterized protein</fullName>
    </submittedName>
</protein>
<comment type="caution">
    <text evidence="1">The sequence shown here is derived from an EMBL/GenBank/DDBJ whole genome shotgun (WGS) entry which is preliminary data.</text>
</comment>
<reference evidence="1 2" key="1">
    <citation type="submission" date="2023-02" db="EMBL/GenBank/DDBJ databases">
        <title>LHISI_Scaffold_Assembly.</title>
        <authorList>
            <person name="Stuart O.P."/>
            <person name="Cleave R."/>
            <person name="Magrath M.J.L."/>
            <person name="Mikheyev A.S."/>
        </authorList>
    </citation>
    <scope>NUCLEOTIDE SEQUENCE [LARGE SCALE GENOMIC DNA]</scope>
    <source>
        <strain evidence="1">Daus_M_001</strain>
        <tissue evidence="1">Leg muscle</tissue>
    </source>
</reference>
<name>A0ABQ9I1P0_9NEOP</name>
<evidence type="ECO:0000313" key="1">
    <source>
        <dbReference type="EMBL" id="KAJ8890286.1"/>
    </source>
</evidence>
<sequence length="214" mass="23689">MEQNRNEKEGERGDLRENPSASGIAHIAHCLPEYFFPRFEVEKKRGNDKGDNVKRAIFFVKCLEFVNRGLHPCHHCPNPFQGKLVSSKDTGIVDVWEVLGIASGFSASLSKRVFDESELYSRVGGRGGAVVRLLTSHLGEPVSIPNGAAFGLSKVEIMPDNDAGQWVFSGISHYLPPLHSRAAPYLPRFILVGSQEPIVESCPKFLRTTPCIEE</sequence>